<sequence length="45" mass="4825">MGTLEYVVWHILGYAAMPAIILGGFVAVAAICIAILSFTKDKQID</sequence>
<evidence type="ECO:0000313" key="2">
    <source>
        <dbReference type="EMBL" id="GLT13572.1"/>
    </source>
</evidence>
<keyword evidence="1" id="KW-0812">Transmembrane</keyword>
<evidence type="ECO:0000256" key="1">
    <source>
        <dbReference type="SAM" id="Phobius"/>
    </source>
</evidence>
<accession>A0A557NZD0</accession>
<reference evidence="3 4" key="3">
    <citation type="submission" date="2019-07" db="EMBL/GenBank/DDBJ databases">
        <title>The draft genome sequence of Vibrio algivorus M1486.</title>
        <authorList>
            <person name="Meng X."/>
        </authorList>
    </citation>
    <scope>NUCLEOTIDE SEQUENCE [LARGE SCALE GENOMIC DNA]</scope>
    <source>
        <strain evidence="3 4">M1486</strain>
    </source>
</reference>
<keyword evidence="5" id="KW-1185">Reference proteome</keyword>
<dbReference type="EMBL" id="VMKJ01000037">
    <property type="protein sequence ID" value="TVO33744.1"/>
    <property type="molecule type" value="Genomic_DNA"/>
</dbReference>
<evidence type="ECO:0000313" key="4">
    <source>
        <dbReference type="Proteomes" id="UP000319828"/>
    </source>
</evidence>
<comment type="caution">
    <text evidence="3">The sequence shown here is derived from an EMBL/GenBank/DDBJ whole genome shotgun (WGS) entry which is preliminary data.</text>
</comment>
<keyword evidence="1" id="KW-0472">Membrane</keyword>
<dbReference type="OrthoDB" id="6198493at2"/>
<dbReference type="Proteomes" id="UP001157156">
    <property type="component" value="Unassembled WGS sequence"/>
</dbReference>
<dbReference type="NCBIfam" id="TIGR02808">
    <property type="entry name" value="short_TIGR02808"/>
    <property type="match status" value="1"/>
</dbReference>
<dbReference type="RefSeq" id="WP_089123977.1">
    <property type="nucleotide sequence ID" value="NZ_BSPV01000003.1"/>
</dbReference>
<reference evidence="5" key="2">
    <citation type="journal article" date="2019" name="Int. J. Syst. Evol. Microbiol.">
        <title>The Global Catalogue of Microorganisms (GCM) 10K type strain sequencing project: providing services to taxonomists for standard genome sequencing and annotation.</title>
        <authorList>
            <consortium name="The Broad Institute Genomics Platform"/>
            <consortium name="The Broad Institute Genome Sequencing Center for Infectious Disease"/>
            <person name="Wu L."/>
            <person name="Ma J."/>
        </authorList>
    </citation>
    <scope>NUCLEOTIDE SEQUENCE [LARGE SCALE GENOMIC DNA]</scope>
    <source>
        <strain evidence="5">NBRC 111146</strain>
    </source>
</reference>
<gene>
    <name evidence="3" type="ORF">FOF44_14615</name>
    <name evidence="2" type="ORF">GCM10007931_05460</name>
</gene>
<dbReference type="AlphaFoldDB" id="A0A557NZD0"/>
<feature type="transmembrane region" description="Helical" evidence="1">
    <location>
        <begin position="12"/>
        <end position="38"/>
    </location>
</feature>
<proteinExistence type="predicted"/>
<dbReference type="InterPro" id="IPR014175">
    <property type="entry name" value="CHP02808"/>
</dbReference>
<dbReference type="Pfam" id="PF09574">
    <property type="entry name" value="DUF2374"/>
    <property type="match status" value="1"/>
</dbReference>
<keyword evidence="1" id="KW-1133">Transmembrane helix</keyword>
<reference evidence="2" key="4">
    <citation type="submission" date="2023-01" db="EMBL/GenBank/DDBJ databases">
        <title>Draft genome sequence of Vibrio algivorus strain NBRC 111146.</title>
        <authorList>
            <person name="Sun Q."/>
            <person name="Mori K."/>
        </authorList>
    </citation>
    <scope>NUCLEOTIDE SEQUENCE</scope>
    <source>
        <strain evidence="2">NBRC 111146</strain>
    </source>
</reference>
<dbReference type="EMBL" id="BSPV01000003">
    <property type="protein sequence ID" value="GLT13572.1"/>
    <property type="molecule type" value="Genomic_DNA"/>
</dbReference>
<name>A0A557NZD0_9VIBR</name>
<protein>
    <submittedName>
        <fullName evidence="3">TIGR02808 family protein</fullName>
    </submittedName>
</protein>
<dbReference type="Proteomes" id="UP000319828">
    <property type="component" value="Unassembled WGS sequence"/>
</dbReference>
<reference evidence="2" key="1">
    <citation type="journal article" date="2014" name="Int. J. Syst. Evol. Microbiol.">
        <title>Complete genome of a new Firmicutes species belonging to the dominant human colonic microbiota ('Ruminococcus bicirculans') reveals two chromosomes and a selective capacity to utilize plant glucans.</title>
        <authorList>
            <consortium name="NISC Comparative Sequencing Program"/>
            <person name="Wegmann U."/>
            <person name="Louis P."/>
            <person name="Goesmann A."/>
            <person name="Henrissat B."/>
            <person name="Duncan S.H."/>
            <person name="Flint H.J."/>
        </authorList>
    </citation>
    <scope>NUCLEOTIDE SEQUENCE</scope>
    <source>
        <strain evidence="2">NBRC 111146</strain>
    </source>
</reference>
<evidence type="ECO:0000313" key="5">
    <source>
        <dbReference type="Proteomes" id="UP001157156"/>
    </source>
</evidence>
<organism evidence="3 4">
    <name type="scientific">Vibrio algivorus</name>
    <dbReference type="NCBI Taxonomy" id="1667024"/>
    <lineage>
        <taxon>Bacteria</taxon>
        <taxon>Pseudomonadati</taxon>
        <taxon>Pseudomonadota</taxon>
        <taxon>Gammaproteobacteria</taxon>
        <taxon>Vibrionales</taxon>
        <taxon>Vibrionaceae</taxon>
        <taxon>Vibrio</taxon>
    </lineage>
</organism>
<evidence type="ECO:0000313" key="3">
    <source>
        <dbReference type="EMBL" id="TVO33744.1"/>
    </source>
</evidence>